<feature type="domain" description="Transposase IS200-like" evidence="1">
    <location>
        <begin position="8"/>
        <end position="122"/>
    </location>
</feature>
<dbReference type="Proteomes" id="UP000885847">
    <property type="component" value="Unassembled WGS sequence"/>
</dbReference>
<dbReference type="SMART" id="SM01321">
    <property type="entry name" value="Y1_Tnp"/>
    <property type="match status" value="1"/>
</dbReference>
<name>A0A7C0ZLR0_UNCW3</name>
<dbReference type="AlphaFoldDB" id="A0A7C0ZLR0"/>
<reference evidence="2" key="1">
    <citation type="journal article" date="2020" name="mSystems">
        <title>Genome- and Community-Level Interaction Insights into Carbon Utilization and Element Cycling Functions of Hydrothermarchaeota in Hydrothermal Sediment.</title>
        <authorList>
            <person name="Zhou Z."/>
            <person name="Liu Y."/>
            <person name="Xu W."/>
            <person name="Pan J."/>
            <person name="Luo Z.H."/>
            <person name="Li M."/>
        </authorList>
    </citation>
    <scope>NUCLEOTIDE SEQUENCE [LARGE SCALE GENOMIC DNA]</scope>
    <source>
        <strain evidence="2">HyVt-102</strain>
    </source>
</reference>
<dbReference type="GO" id="GO:0004803">
    <property type="term" value="F:transposase activity"/>
    <property type="evidence" value="ECO:0007669"/>
    <property type="project" value="InterPro"/>
</dbReference>
<dbReference type="Gene3D" id="3.30.70.1290">
    <property type="entry name" value="Transposase IS200-like"/>
    <property type="match status" value="1"/>
</dbReference>
<sequence length="301" mass="35241">MRKSRFTYEGAYHHIVSRAHGGVNIFGSKYYKDYLLNLVKAEKKLYKISVFAYCIMDNHYHLVLQNTSGKLSMFMQKINTKFAVHYRKREGGKGYVFQDRYYSSLIGDETYLRMAIVYVLLNPVRAGIISNPQEYSYSSLGEYFTGKKDGITDRKFVESIFGTERKLFEMLQDWEGECLPNYRTKLGDVLGDEAFYIDAVNRFNRREGEGEPQWMREDDRKLLSLEEVLKEFEKKHGIKIEAIDVSTIDGKRLRGELLVRLKDDACLTYREIKKITLFRGSSIGSLSGLYIHYKRKRHGKR</sequence>
<dbReference type="Pfam" id="PF01797">
    <property type="entry name" value="Y1_Tnp"/>
    <property type="match status" value="1"/>
</dbReference>
<dbReference type="SUPFAM" id="SSF143422">
    <property type="entry name" value="Transposase IS200-like"/>
    <property type="match status" value="1"/>
</dbReference>
<evidence type="ECO:0000313" key="2">
    <source>
        <dbReference type="EMBL" id="HDI83524.1"/>
    </source>
</evidence>
<proteinExistence type="predicted"/>
<dbReference type="GO" id="GO:0006313">
    <property type="term" value="P:DNA transposition"/>
    <property type="evidence" value="ECO:0007669"/>
    <property type="project" value="InterPro"/>
</dbReference>
<dbReference type="InterPro" id="IPR036515">
    <property type="entry name" value="Transposase_17_sf"/>
</dbReference>
<protein>
    <recommendedName>
        <fullName evidence="1">Transposase IS200-like domain-containing protein</fullName>
    </recommendedName>
</protein>
<dbReference type="PANTHER" id="PTHR34322:SF2">
    <property type="entry name" value="TRANSPOSASE IS200-LIKE DOMAIN-CONTAINING PROTEIN"/>
    <property type="match status" value="1"/>
</dbReference>
<dbReference type="InterPro" id="IPR002686">
    <property type="entry name" value="Transposase_17"/>
</dbReference>
<accession>A0A7C0ZLR0</accession>
<dbReference type="GO" id="GO:0003677">
    <property type="term" value="F:DNA binding"/>
    <property type="evidence" value="ECO:0007669"/>
    <property type="project" value="InterPro"/>
</dbReference>
<comment type="caution">
    <text evidence="2">The sequence shown here is derived from an EMBL/GenBank/DDBJ whole genome shotgun (WGS) entry which is preliminary data.</text>
</comment>
<evidence type="ECO:0000259" key="1">
    <source>
        <dbReference type="SMART" id="SM01321"/>
    </source>
</evidence>
<dbReference type="PANTHER" id="PTHR34322">
    <property type="entry name" value="TRANSPOSASE, Y1_TNP DOMAIN-CONTAINING"/>
    <property type="match status" value="1"/>
</dbReference>
<organism evidence="2">
    <name type="scientific">candidate division WOR-3 bacterium</name>
    <dbReference type="NCBI Taxonomy" id="2052148"/>
    <lineage>
        <taxon>Bacteria</taxon>
        <taxon>Bacteria division WOR-3</taxon>
    </lineage>
</organism>
<dbReference type="EMBL" id="DQWE01000334">
    <property type="protein sequence ID" value="HDI83524.1"/>
    <property type="molecule type" value="Genomic_DNA"/>
</dbReference>
<gene>
    <name evidence="2" type="ORF">ENF18_07030</name>
</gene>